<sequence>MTSKQPYDVLIIGGGAAGLSAAVTLARARRRVLVVDAGSPRNLPAAHAHNYLGAEGISPLELVKRGRTEALGYGAEFRDGSVQSVTGNIGEFTAHLADGTSISGRRLLVTTGLTDELPDIPGVAERWGRDVLHCPFCHGWEVREDRVGIIGSTFGVHQALMWRQWTDRVVLFVQDFEPTDEDYEKLAAREISVVTGTVSELVVTDDTLVGVKLTSGTTVEIDAVVVKPNFAANASLLLGLGLEVTDVMMGEYSMGSALAADPTGATSVAGVFAAGNVVGITENLIGSAAAGSKVGGAVNGSLIEEDVRLAVDARAAV</sequence>
<comment type="catalytic activity">
    <reaction evidence="3">
        <text>[thioredoxin]-dithiol + NADP(+) = [thioredoxin]-disulfide + NADPH + H(+)</text>
        <dbReference type="Rhea" id="RHEA:20345"/>
        <dbReference type="Rhea" id="RHEA-COMP:10698"/>
        <dbReference type="Rhea" id="RHEA-COMP:10700"/>
        <dbReference type="ChEBI" id="CHEBI:15378"/>
        <dbReference type="ChEBI" id="CHEBI:29950"/>
        <dbReference type="ChEBI" id="CHEBI:50058"/>
        <dbReference type="ChEBI" id="CHEBI:57783"/>
        <dbReference type="ChEBI" id="CHEBI:58349"/>
        <dbReference type="EC" id="1.8.1.9"/>
    </reaction>
</comment>
<evidence type="ECO:0000256" key="3">
    <source>
        <dbReference type="ARBA" id="ARBA00048132"/>
    </source>
</evidence>
<dbReference type="Pfam" id="PF07992">
    <property type="entry name" value="Pyr_redox_2"/>
    <property type="match status" value="1"/>
</dbReference>
<dbReference type="Gene3D" id="3.50.50.60">
    <property type="entry name" value="FAD/NAD(P)-binding domain"/>
    <property type="match status" value="2"/>
</dbReference>
<protein>
    <submittedName>
        <fullName evidence="5">NAD(P)/FAD-dependent oxidoreductase</fullName>
    </submittedName>
</protein>
<feature type="domain" description="FAD/NAD(P)-binding" evidence="4">
    <location>
        <begin position="7"/>
        <end position="284"/>
    </location>
</feature>
<dbReference type="PRINTS" id="PR00469">
    <property type="entry name" value="PNDRDTASEII"/>
</dbReference>
<proteinExistence type="predicted"/>
<dbReference type="InterPro" id="IPR050097">
    <property type="entry name" value="Ferredoxin-NADP_redctase_2"/>
</dbReference>
<evidence type="ECO:0000256" key="1">
    <source>
        <dbReference type="ARBA" id="ARBA00022630"/>
    </source>
</evidence>
<reference evidence="5 6" key="1">
    <citation type="submission" date="2024-03" db="EMBL/GenBank/DDBJ databases">
        <title>Natural products discovery in diverse microorganisms through a two-stage MS feature dereplication strategy.</title>
        <authorList>
            <person name="Zhang R."/>
        </authorList>
    </citation>
    <scope>NUCLEOTIDE SEQUENCE [LARGE SCALE GENOMIC DNA]</scope>
    <source>
        <strain evidence="5 6">18930</strain>
    </source>
</reference>
<organism evidence="5 6">
    <name type="scientific">Rhodococcus sovatensis</name>
    <dbReference type="NCBI Taxonomy" id="1805840"/>
    <lineage>
        <taxon>Bacteria</taxon>
        <taxon>Bacillati</taxon>
        <taxon>Actinomycetota</taxon>
        <taxon>Actinomycetes</taxon>
        <taxon>Mycobacteriales</taxon>
        <taxon>Nocardiaceae</taxon>
        <taxon>Rhodococcus</taxon>
    </lineage>
</organism>
<dbReference type="Proteomes" id="UP001432000">
    <property type="component" value="Chromosome"/>
</dbReference>
<dbReference type="PANTHER" id="PTHR48105">
    <property type="entry name" value="THIOREDOXIN REDUCTASE 1-RELATED-RELATED"/>
    <property type="match status" value="1"/>
</dbReference>
<dbReference type="EMBL" id="CP147846">
    <property type="protein sequence ID" value="WXG68051.1"/>
    <property type="molecule type" value="Genomic_DNA"/>
</dbReference>
<keyword evidence="6" id="KW-1185">Reference proteome</keyword>
<keyword evidence="1" id="KW-0285">Flavoprotein</keyword>
<dbReference type="SUPFAM" id="SSF51905">
    <property type="entry name" value="FAD/NAD(P)-binding domain"/>
    <property type="match status" value="1"/>
</dbReference>
<name>A0ABZ2PJX7_9NOCA</name>
<dbReference type="RefSeq" id="WP_338888012.1">
    <property type="nucleotide sequence ID" value="NZ_CP147846.1"/>
</dbReference>
<keyword evidence="2" id="KW-0560">Oxidoreductase</keyword>
<evidence type="ECO:0000313" key="5">
    <source>
        <dbReference type="EMBL" id="WXG68051.1"/>
    </source>
</evidence>
<evidence type="ECO:0000256" key="2">
    <source>
        <dbReference type="ARBA" id="ARBA00023002"/>
    </source>
</evidence>
<dbReference type="InterPro" id="IPR023753">
    <property type="entry name" value="FAD/NAD-binding_dom"/>
</dbReference>
<evidence type="ECO:0000313" key="6">
    <source>
        <dbReference type="Proteomes" id="UP001432000"/>
    </source>
</evidence>
<dbReference type="PRINTS" id="PR00368">
    <property type="entry name" value="FADPNR"/>
</dbReference>
<evidence type="ECO:0000259" key="4">
    <source>
        <dbReference type="Pfam" id="PF07992"/>
    </source>
</evidence>
<accession>A0ABZ2PJX7</accession>
<dbReference type="InterPro" id="IPR036188">
    <property type="entry name" value="FAD/NAD-bd_sf"/>
</dbReference>
<gene>
    <name evidence="5" type="ORF">WDS16_23005</name>
</gene>